<feature type="transmembrane region" description="Helical" evidence="1">
    <location>
        <begin position="21"/>
        <end position="42"/>
    </location>
</feature>
<dbReference type="Pfam" id="PF20312">
    <property type="entry name" value="DUF6608"/>
    <property type="match status" value="1"/>
</dbReference>
<dbReference type="Proteomes" id="UP000012589">
    <property type="component" value="Unassembled WGS sequence"/>
</dbReference>
<dbReference type="EMBL" id="AQFT01000074">
    <property type="protein sequence ID" value="EMZ27018.1"/>
    <property type="molecule type" value="Genomic_DNA"/>
</dbReference>
<protein>
    <submittedName>
        <fullName evidence="2">Uncharacterized protein</fullName>
    </submittedName>
</protein>
<sequence length="158" mass="18550">MEWLRPFGLFRLEKKMNKKKWIRIVSIYSVIYTVITLLNSVLYLCNGINEDPSGNWHELDRAMILLIGIAAFELCTNLPVKPLVLRYLIAYIPSQLLAFAYVWFSGLREPLAKTAYRDIWINFRAFLCCYVSLILSFMFLRKKEGRKEKGKRNDRGCS</sequence>
<organism evidence="2 3">
    <name type="scientific">Eubacterium plexicaudatum ASF492</name>
    <dbReference type="NCBI Taxonomy" id="1235802"/>
    <lineage>
        <taxon>Bacteria</taxon>
        <taxon>Bacillati</taxon>
        <taxon>Bacillota</taxon>
        <taxon>Clostridia</taxon>
        <taxon>Eubacteriales</taxon>
        <taxon>Eubacteriaceae</taxon>
        <taxon>Eubacterium</taxon>
    </lineage>
</organism>
<feature type="transmembrane region" description="Helical" evidence="1">
    <location>
        <begin position="87"/>
        <end position="107"/>
    </location>
</feature>
<keyword evidence="1" id="KW-0472">Membrane</keyword>
<comment type="caution">
    <text evidence="2">The sequence shown here is derived from an EMBL/GenBank/DDBJ whole genome shotgun (WGS) entry which is preliminary data.</text>
</comment>
<feature type="transmembrane region" description="Helical" evidence="1">
    <location>
        <begin position="62"/>
        <end position="80"/>
    </location>
</feature>
<feature type="transmembrane region" description="Helical" evidence="1">
    <location>
        <begin position="119"/>
        <end position="140"/>
    </location>
</feature>
<evidence type="ECO:0000313" key="2">
    <source>
        <dbReference type="EMBL" id="EMZ27018.1"/>
    </source>
</evidence>
<dbReference type="InterPro" id="IPR046716">
    <property type="entry name" value="DUF6608"/>
</dbReference>
<dbReference type="AlphaFoldDB" id="N2AKL1"/>
<keyword evidence="1" id="KW-0812">Transmembrane</keyword>
<proteinExistence type="predicted"/>
<keyword evidence="1" id="KW-1133">Transmembrane helix</keyword>
<reference evidence="2 3" key="1">
    <citation type="journal article" date="2014" name="Genome Announc.">
        <title>Draft genome sequences of the altered schaedler flora, a defined bacterial community from gnotobiotic mice.</title>
        <authorList>
            <person name="Wannemuehler M.J."/>
            <person name="Overstreet A.M."/>
            <person name="Ward D.V."/>
            <person name="Phillips G.J."/>
        </authorList>
    </citation>
    <scope>NUCLEOTIDE SEQUENCE [LARGE SCALE GENOMIC DNA]</scope>
    <source>
        <strain evidence="2 3">ASF492</strain>
    </source>
</reference>
<name>N2AKL1_9FIRM</name>
<evidence type="ECO:0000256" key="1">
    <source>
        <dbReference type="SAM" id="Phobius"/>
    </source>
</evidence>
<keyword evidence="3" id="KW-1185">Reference proteome</keyword>
<dbReference type="HOGENOM" id="CLU_1915070_0_0_9"/>
<gene>
    <name evidence="2" type="ORF">C823_02477</name>
</gene>
<dbReference type="eggNOG" id="ENOG5032V7U">
    <property type="taxonomic scope" value="Bacteria"/>
</dbReference>
<accession>N2AKL1</accession>
<evidence type="ECO:0000313" key="3">
    <source>
        <dbReference type="Proteomes" id="UP000012589"/>
    </source>
</evidence>
<dbReference type="STRING" id="1235802.C823_02477"/>